<dbReference type="AlphaFoldDB" id="B0DVD9"/>
<name>B0DVD9_LACBS</name>
<protein>
    <submittedName>
        <fullName evidence="1">Predicted protein</fullName>
    </submittedName>
</protein>
<reference evidence="1 2" key="1">
    <citation type="journal article" date="2008" name="Nature">
        <title>The genome of Laccaria bicolor provides insights into mycorrhizal symbiosis.</title>
        <authorList>
            <person name="Martin F."/>
            <person name="Aerts A."/>
            <person name="Ahren D."/>
            <person name="Brun A."/>
            <person name="Danchin E.G.J."/>
            <person name="Duchaussoy F."/>
            <person name="Gibon J."/>
            <person name="Kohler A."/>
            <person name="Lindquist E."/>
            <person name="Pereda V."/>
            <person name="Salamov A."/>
            <person name="Shapiro H.J."/>
            <person name="Wuyts J."/>
            <person name="Blaudez D."/>
            <person name="Buee M."/>
            <person name="Brokstein P."/>
            <person name="Canbaeck B."/>
            <person name="Cohen D."/>
            <person name="Courty P.E."/>
            <person name="Coutinho P.M."/>
            <person name="Delaruelle C."/>
            <person name="Detter J.C."/>
            <person name="Deveau A."/>
            <person name="DiFazio S."/>
            <person name="Duplessis S."/>
            <person name="Fraissinet-Tachet L."/>
            <person name="Lucic E."/>
            <person name="Frey-Klett P."/>
            <person name="Fourrey C."/>
            <person name="Feussner I."/>
            <person name="Gay G."/>
            <person name="Grimwood J."/>
            <person name="Hoegger P.J."/>
            <person name="Jain P."/>
            <person name="Kilaru S."/>
            <person name="Labbe J."/>
            <person name="Lin Y.C."/>
            <person name="Legue V."/>
            <person name="Le Tacon F."/>
            <person name="Marmeisse R."/>
            <person name="Melayah D."/>
            <person name="Montanini B."/>
            <person name="Muratet M."/>
            <person name="Nehls U."/>
            <person name="Niculita-Hirzel H."/>
            <person name="Oudot-Le Secq M.P."/>
            <person name="Peter M."/>
            <person name="Quesneville H."/>
            <person name="Rajashekar B."/>
            <person name="Reich M."/>
            <person name="Rouhier N."/>
            <person name="Schmutz J."/>
            <person name="Yin T."/>
            <person name="Chalot M."/>
            <person name="Henrissat B."/>
            <person name="Kuees U."/>
            <person name="Lucas S."/>
            <person name="Van de Peer Y."/>
            <person name="Podila G.K."/>
            <person name="Polle A."/>
            <person name="Pukkila P.J."/>
            <person name="Richardson P.M."/>
            <person name="Rouze P."/>
            <person name="Sanders I.R."/>
            <person name="Stajich J.E."/>
            <person name="Tunlid A."/>
            <person name="Tuskan G."/>
            <person name="Grigoriev I.V."/>
        </authorList>
    </citation>
    <scope>NUCLEOTIDE SEQUENCE [LARGE SCALE GENOMIC DNA]</scope>
    <source>
        <strain evidence="2">S238N-H82 / ATCC MYA-4686</strain>
    </source>
</reference>
<dbReference type="InParanoid" id="B0DVD9"/>
<gene>
    <name evidence="1" type="ORF">LACBIDRAFT_333255</name>
</gene>
<dbReference type="Proteomes" id="UP000001194">
    <property type="component" value="Unassembled WGS sequence"/>
</dbReference>
<evidence type="ECO:0000313" key="1">
    <source>
        <dbReference type="EMBL" id="EDR01496.1"/>
    </source>
</evidence>
<dbReference type="EMBL" id="DS547138">
    <property type="protein sequence ID" value="EDR01496.1"/>
    <property type="molecule type" value="Genomic_DNA"/>
</dbReference>
<organism evidence="2">
    <name type="scientific">Laccaria bicolor (strain S238N-H82 / ATCC MYA-4686)</name>
    <name type="common">Bicoloured deceiver</name>
    <name type="synonym">Laccaria laccata var. bicolor</name>
    <dbReference type="NCBI Taxonomy" id="486041"/>
    <lineage>
        <taxon>Eukaryota</taxon>
        <taxon>Fungi</taxon>
        <taxon>Dikarya</taxon>
        <taxon>Basidiomycota</taxon>
        <taxon>Agaricomycotina</taxon>
        <taxon>Agaricomycetes</taxon>
        <taxon>Agaricomycetidae</taxon>
        <taxon>Agaricales</taxon>
        <taxon>Agaricineae</taxon>
        <taxon>Hydnangiaceae</taxon>
        <taxon>Laccaria</taxon>
    </lineage>
</organism>
<sequence>MALELAEELGAAGAIFKFADADVDGPAIVAVWLTVTWGNDFQLRHCFASDILGWQADVGLLLVEGAFGSAGGRKDVKRKGRGRSMDVCMVSNQAHIQIFTGHRHVLGFTADDLCNLALSALVPGCFIDLSGVCVDCKRKSHAQVALLVHNFQTVIKTGMFLVCDWKVKSRQ</sequence>
<dbReference type="KEGG" id="lbc:LACBIDRAFT_333255"/>
<dbReference type="RefSeq" id="XP_001887848.1">
    <property type="nucleotide sequence ID" value="XM_001887813.1"/>
</dbReference>
<keyword evidence="2" id="KW-1185">Reference proteome</keyword>
<proteinExistence type="predicted"/>
<accession>B0DVD9</accession>
<dbReference type="HOGENOM" id="CLU_1563126_0_0_1"/>
<dbReference type="GeneID" id="6083500"/>
<evidence type="ECO:0000313" key="2">
    <source>
        <dbReference type="Proteomes" id="UP000001194"/>
    </source>
</evidence>